<evidence type="ECO:0000256" key="1">
    <source>
        <dbReference type="SAM" id="Coils"/>
    </source>
</evidence>
<accession>A0ABP0QL44</accession>
<protein>
    <submittedName>
        <fullName evidence="2">Ankyrin repeat and SAM domain-containing protein 3</fullName>
    </submittedName>
</protein>
<dbReference type="EMBL" id="CAXAMM010039718">
    <property type="protein sequence ID" value="CAK9088565.1"/>
    <property type="molecule type" value="Genomic_DNA"/>
</dbReference>
<evidence type="ECO:0000313" key="2">
    <source>
        <dbReference type="EMBL" id="CAK9088565.1"/>
    </source>
</evidence>
<keyword evidence="3" id="KW-1185">Reference proteome</keyword>
<reference evidence="2 3" key="1">
    <citation type="submission" date="2024-02" db="EMBL/GenBank/DDBJ databases">
        <authorList>
            <person name="Chen Y."/>
            <person name="Shah S."/>
            <person name="Dougan E. K."/>
            <person name="Thang M."/>
            <person name="Chan C."/>
        </authorList>
    </citation>
    <scope>NUCLEOTIDE SEQUENCE [LARGE SCALE GENOMIC DNA]</scope>
</reference>
<gene>
    <name evidence="2" type="ORF">SCF082_LOCUS41825</name>
</gene>
<evidence type="ECO:0000313" key="3">
    <source>
        <dbReference type="Proteomes" id="UP001642464"/>
    </source>
</evidence>
<keyword evidence="1" id="KW-0175">Coiled coil</keyword>
<organism evidence="2 3">
    <name type="scientific">Durusdinium trenchii</name>
    <dbReference type="NCBI Taxonomy" id="1381693"/>
    <lineage>
        <taxon>Eukaryota</taxon>
        <taxon>Sar</taxon>
        <taxon>Alveolata</taxon>
        <taxon>Dinophyceae</taxon>
        <taxon>Suessiales</taxon>
        <taxon>Symbiodiniaceae</taxon>
        <taxon>Durusdinium</taxon>
    </lineage>
</organism>
<feature type="coiled-coil region" evidence="1">
    <location>
        <begin position="510"/>
        <end position="537"/>
    </location>
</feature>
<feature type="non-terminal residue" evidence="2">
    <location>
        <position position="1"/>
    </location>
</feature>
<comment type="caution">
    <text evidence="2">The sequence shown here is derived from an EMBL/GenBank/DDBJ whole genome shotgun (WGS) entry which is preliminary data.</text>
</comment>
<name>A0ABP0QL44_9DINO</name>
<dbReference type="Proteomes" id="UP001642464">
    <property type="component" value="Unassembled WGS sequence"/>
</dbReference>
<proteinExistence type="predicted"/>
<sequence length="595" mass="64584">SLAAMSKKTAPGPGLEAAQEMLYGNRSLEERFGKLSGRSLQDQIFTTYEAGHGFLADLANQFHGGGKISFLELVSGVQSVEDATQLPAWQAYMDRKGMTNRNVDIRSEFQAWLAGSQFKEKYTADNYKTAKALKNKLKAFRIFDEWCEFFGKEADFLSSDMASAEMPIRNINAFGSCLENFAGGNHAEDLGYVLMEISKLCVPASAQEKLGVIMAGSIFVKKVVKAASAVTAPVEGQGTKRKAASLPDFQPKKAAKAKAKGKAKAKATARPGPDSVGGVETAEDLEADIVMPATGGHRQRKWLDDVLSAVKKASALPGESVSDGFESYGSSSRSIAIAQAIQVSLRFAFTGGIQLNGKYQKDWSKVRPAIQSLLRKAVGRGTNGIDQVFSDMMVGAAEEEKKTNVDGSNSKLDPAFVLKSLLKNEAVVQACQSWVQLNNSNEVQNHPGFGKLLKELMTGTGCTCEEWDAAECPLHDSSTTIADFVWGASDCLRYSECVPIAVPVLASSCLMKVESDVAAYHERRKRASEEHEKFTEKAGGLQVATSLQAWVCVCACVLSWTLTWTVFCWSKVHSFCQSSSLPVFQLFPFKLSLSH</sequence>